<sequence length="121" mass="14120">MSKAIVRRKVKAEENLELLPAFEPEVDLVETRDYLRLLADMPGFDREDMDVLVGDDSIIIRGERKAEGIYQQSEEFRILERKMGKVYREIPITTKIRADGIQLYYEDGVLVVHMPKEEVIH</sequence>
<dbReference type="InterPro" id="IPR002068">
    <property type="entry name" value="A-crystallin/Hsp20_dom"/>
</dbReference>
<reference evidence="5" key="1">
    <citation type="submission" date="2016-10" db="EMBL/GenBank/DDBJ databases">
        <authorList>
            <person name="Varghese N."/>
            <person name="Submissions S."/>
        </authorList>
    </citation>
    <scope>NUCLEOTIDE SEQUENCE [LARGE SCALE GENOMIC DNA]</scope>
    <source>
        <strain evidence="5">DSM 13577</strain>
    </source>
</reference>
<accession>A0A1I0A827</accession>
<dbReference type="CDD" id="cd06464">
    <property type="entry name" value="ACD_sHsps-like"/>
    <property type="match status" value="1"/>
</dbReference>
<dbReference type="Gene3D" id="2.60.40.790">
    <property type="match status" value="1"/>
</dbReference>
<evidence type="ECO:0000313" key="5">
    <source>
        <dbReference type="Proteomes" id="UP000243819"/>
    </source>
</evidence>
<dbReference type="STRING" id="1120990.SAMN03080614_10183"/>
<dbReference type="SUPFAM" id="SSF49764">
    <property type="entry name" value="HSP20-like chaperones"/>
    <property type="match status" value="1"/>
</dbReference>
<protein>
    <submittedName>
        <fullName evidence="4">HSP20 family protein</fullName>
    </submittedName>
</protein>
<dbReference type="InterPro" id="IPR031107">
    <property type="entry name" value="Small_HSP"/>
</dbReference>
<evidence type="ECO:0000259" key="3">
    <source>
        <dbReference type="PROSITE" id="PS01031"/>
    </source>
</evidence>
<comment type="similarity">
    <text evidence="1 2">Belongs to the small heat shock protein (HSP20) family.</text>
</comment>
<dbReference type="OrthoDB" id="9811615at2"/>
<dbReference type="InterPro" id="IPR008978">
    <property type="entry name" value="HSP20-like_chaperone"/>
</dbReference>
<dbReference type="RefSeq" id="WP_091350333.1">
    <property type="nucleotide sequence ID" value="NZ_FOIF01000018.1"/>
</dbReference>
<name>A0A1I0A827_9FIRM</name>
<evidence type="ECO:0000256" key="1">
    <source>
        <dbReference type="PROSITE-ProRule" id="PRU00285"/>
    </source>
</evidence>
<dbReference type="PROSITE" id="PS01031">
    <property type="entry name" value="SHSP"/>
    <property type="match status" value="1"/>
</dbReference>
<feature type="domain" description="SHSP" evidence="3">
    <location>
        <begin position="17"/>
        <end position="121"/>
    </location>
</feature>
<dbReference type="Proteomes" id="UP000243819">
    <property type="component" value="Unassembled WGS sequence"/>
</dbReference>
<gene>
    <name evidence="4" type="ORF">SAMN03080614_10183</name>
</gene>
<proteinExistence type="inferred from homology"/>
<dbReference type="EMBL" id="FOIF01000018">
    <property type="protein sequence ID" value="SES90295.1"/>
    <property type="molecule type" value="Genomic_DNA"/>
</dbReference>
<evidence type="ECO:0000256" key="2">
    <source>
        <dbReference type="RuleBase" id="RU003616"/>
    </source>
</evidence>
<keyword evidence="5" id="KW-1185">Reference proteome</keyword>
<dbReference type="AlphaFoldDB" id="A0A1I0A827"/>
<organism evidence="4 5">
    <name type="scientific">Anaerobranca gottschalkii DSM 13577</name>
    <dbReference type="NCBI Taxonomy" id="1120990"/>
    <lineage>
        <taxon>Bacteria</taxon>
        <taxon>Bacillati</taxon>
        <taxon>Bacillota</taxon>
        <taxon>Clostridia</taxon>
        <taxon>Eubacteriales</taxon>
        <taxon>Proteinivoracaceae</taxon>
        <taxon>Anaerobranca</taxon>
    </lineage>
</organism>
<dbReference type="Pfam" id="PF00011">
    <property type="entry name" value="HSP20"/>
    <property type="match status" value="1"/>
</dbReference>
<dbReference type="PANTHER" id="PTHR11527">
    <property type="entry name" value="HEAT-SHOCK PROTEIN 20 FAMILY MEMBER"/>
    <property type="match status" value="1"/>
</dbReference>
<evidence type="ECO:0000313" key="4">
    <source>
        <dbReference type="EMBL" id="SES90295.1"/>
    </source>
</evidence>